<dbReference type="RefSeq" id="XP_005715774.1">
    <property type="nucleotide sequence ID" value="XM_005715717.1"/>
</dbReference>
<dbReference type="KEGG" id="ccp:CHC_T00004334001"/>
<dbReference type="AlphaFoldDB" id="R7QEV7"/>
<dbReference type="InterPro" id="IPR045111">
    <property type="entry name" value="Vps41/Vps8"/>
</dbReference>
<dbReference type="PANTHER" id="PTHR12616:SF1">
    <property type="entry name" value="VACUOLAR PROTEIN SORTING-ASSOCIATED PROTEIN 41 HOMOLOG"/>
    <property type="match status" value="1"/>
</dbReference>
<name>R7QEV7_CHOCR</name>
<dbReference type="PhylomeDB" id="R7QEV7"/>
<dbReference type="GO" id="GO:0034058">
    <property type="term" value="P:endosomal vesicle fusion"/>
    <property type="evidence" value="ECO:0007669"/>
    <property type="project" value="TreeGrafter"/>
</dbReference>
<reference evidence="3" key="1">
    <citation type="journal article" date="2013" name="Proc. Natl. Acad. Sci. U.S.A.">
        <title>Genome structure and metabolic features in the red seaweed Chondrus crispus shed light on evolution of the Archaeplastida.</title>
        <authorList>
            <person name="Collen J."/>
            <person name="Porcel B."/>
            <person name="Carre W."/>
            <person name="Ball S.G."/>
            <person name="Chaparro C."/>
            <person name="Tonon T."/>
            <person name="Barbeyron T."/>
            <person name="Michel G."/>
            <person name="Noel B."/>
            <person name="Valentin K."/>
            <person name="Elias M."/>
            <person name="Artiguenave F."/>
            <person name="Arun A."/>
            <person name="Aury J.M."/>
            <person name="Barbosa-Neto J.F."/>
            <person name="Bothwell J.H."/>
            <person name="Bouget F.Y."/>
            <person name="Brillet L."/>
            <person name="Cabello-Hurtado F."/>
            <person name="Capella-Gutierrez S."/>
            <person name="Charrier B."/>
            <person name="Cladiere L."/>
            <person name="Cock J.M."/>
            <person name="Coelho S.M."/>
            <person name="Colleoni C."/>
            <person name="Czjzek M."/>
            <person name="Da Silva C."/>
            <person name="Delage L."/>
            <person name="Denoeud F."/>
            <person name="Deschamps P."/>
            <person name="Dittami S.M."/>
            <person name="Gabaldon T."/>
            <person name="Gachon C.M."/>
            <person name="Groisillier A."/>
            <person name="Herve C."/>
            <person name="Jabbari K."/>
            <person name="Katinka M."/>
            <person name="Kloareg B."/>
            <person name="Kowalczyk N."/>
            <person name="Labadie K."/>
            <person name="Leblanc C."/>
            <person name="Lopez P.J."/>
            <person name="McLachlan D.H."/>
            <person name="Meslet-Cladiere L."/>
            <person name="Moustafa A."/>
            <person name="Nehr Z."/>
            <person name="Nyvall Collen P."/>
            <person name="Panaud O."/>
            <person name="Partensky F."/>
            <person name="Poulain J."/>
            <person name="Rensing S.A."/>
            <person name="Rousvoal S."/>
            <person name="Samson G."/>
            <person name="Symeonidi A."/>
            <person name="Weissenbach J."/>
            <person name="Zambounis A."/>
            <person name="Wincker P."/>
            <person name="Boyen C."/>
        </authorList>
    </citation>
    <scope>NUCLEOTIDE SEQUENCE [LARGE SCALE GENOMIC DNA]</scope>
    <source>
        <strain evidence="3">cv. Stackhouse</strain>
    </source>
</reference>
<dbReference type="STRING" id="2769.R7QEV7"/>
<sequence>MAEPAFSVGSFATLPTPSSFVTCAAASSKFVLLGLSNGTLTLYDVFGNLLDSYEALHVGSVSAVALCDEVIASVGSARNDIRVARLFTGAGLVVGNDLSGTGMLTKATVSFVKNAAHPVLALAIDPNFGKPRYGYRVAYAEQGGRVCIHTSGWFGGSDYTVEEPSAMLVTDLKWMQNMLVVAGKDAVKVHDTRANRAICVIAGPGSTAPASPATVGKPSTWAGDHSGGFRSKGRSAVGQQREGAEARPTTLPSSTQAARAKANSAQTIIQKEAEGDRRTVQEGRWIPKTKVYMETNDDIALSPHGEATVSVYITWPSGSRIVQIGPLKEVEPPEQAPQREIEITCRLERAELSFADSQSENITKDDIDITSIEGPHEGPLLSFVPFGDGDAAALVGTRSHELVLHLISTSEGKSVKSMHMPYHGLWDADLLTVPGGDPLVLIVGHWPSATLRVEKDEGNAEEVGGVVYVRSLTTAERVKWLLGQGRFSDALHTAQSAPGGSLRRAEVSLEDVGEQFLESLHESGDYKKLASVLPETITMTAPYVGFRARERVMAKRVRRWKRWISIFWENGHLGTVAPVIPTYEPCLPEQSYNDILVELAGTNSIVMLEVLKTWPADVFGVSAVTKAIEERLAITGEGVQNSTEREPLREGLLMMYGLSGRHDETLNLLLREKSPQVYDYIRSHHLYEAVRSRDTISGLYMIDSDAATDILSHAPETVLPPGAVVPILLTIDNPTWTFMYLHAMFRIDADQAPQYHNQLLKLYVDHGSSGMLFNFLRTSKHYTLDRALREMGGPKGFKKGQLANERVFVLSGMGDLNSAMDILLDELGDTHVAIEFASDHGDKLLWERLIDHARTHADTLAALLDSPAGGKVDPVRLVPLLTADMKIPHLRDRLHRILVDAALERALREDAAAALHHDASVLLNELDECISVMP</sequence>
<protein>
    <submittedName>
        <fullName evidence="2">Uncharacterized protein</fullName>
    </submittedName>
</protein>
<proteinExistence type="predicted"/>
<dbReference type="EMBL" id="HG001752">
    <property type="protein sequence ID" value="CDF35955.1"/>
    <property type="molecule type" value="Genomic_DNA"/>
</dbReference>
<dbReference type="GO" id="GO:0006623">
    <property type="term" value="P:protein targeting to vacuole"/>
    <property type="evidence" value="ECO:0007669"/>
    <property type="project" value="InterPro"/>
</dbReference>
<evidence type="ECO:0000313" key="3">
    <source>
        <dbReference type="Proteomes" id="UP000012073"/>
    </source>
</evidence>
<dbReference type="SUPFAM" id="SSF50978">
    <property type="entry name" value="WD40 repeat-like"/>
    <property type="match status" value="1"/>
</dbReference>
<organism evidence="2 3">
    <name type="scientific">Chondrus crispus</name>
    <name type="common">Carrageen Irish moss</name>
    <name type="synonym">Polymorpha crispa</name>
    <dbReference type="NCBI Taxonomy" id="2769"/>
    <lineage>
        <taxon>Eukaryota</taxon>
        <taxon>Rhodophyta</taxon>
        <taxon>Florideophyceae</taxon>
        <taxon>Rhodymeniophycidae</taxon>
        <taxon>Gigartinales</taxon>
        <taxon>Gigartinaceae</taxon>
        <taxon>Chondrus</taxon>
    </lineage>
</organism>
<dbReference type="Gene3D" id="2.130.10.10">
    <property type="entry name" value="YVTN repeat-like/Quinoprotein amine dehydrogenase"/>
    <property type="match status" value="1"/>
</dbReference>
<accession>R7QEV7</accession>
<dbReference type="GO" id="GO:0009267">
    <property type="term" value="P:cellular response to starvation"/>
    <property type="evidence" value="ECO:0007669"/>
    <property type="project" value="TreeGrafter"/>
</dbReference>
<feature type="region of interest" description="Disordered" evidence="1">
    <location>
        <begin position="207"/>
        <end position="256"/>
    </location>
</feature>
<dbReference type="Pfam" id="PF23556">
    <property type="entry name" value="TPR_Vps41"/>
    <property type="match status" value="1"/>
</dbReference>
<dbReference type="GO" id="GO:0030897">
    <property type="term" value="C:HOPS complex"/>
    <property type="evidence" value="ECO:0007669"/>
    <property type="project" value="TreeGrafter"/>
</dbReference>
<dbReference type="InterPro" id="IPR015943">
    <property type="entry name" value="WD40/YVTN_repeat-like_dom_sf"/>
</dbReference>
<dbReference type="Gramene" id="CDF35955">
    <property type="protein sequence ID" value="CDF35955"/>
    <property type="gene ID" value="CHC_T00004334001"/>
</dbReference>
<dbReference type="GO" id="GO:0016236">
    <property type="term" value="P:macroautophagy"/>
    <property type="evidence" value="ECO:0007669"/>
    <property type="project" value="TreeGrafter"/>
</dbReference>
<dbReference type="GO" id="GO:0005770">
    <property type="term" value="C:late endosome"/>
    <property type="evidence" value="ECO:0007669"/>
    <property type="project" value="TreeGrafter"/>
</dbReference>
<dbReference type="InterPro" id="IPR036322">
    <property type="entry name" value="WD40_repeat_dom_sf"/>
</dbReference>
<dbReference type="GeneID" id="17323488"/>
<dbReference type="Proteomes" id="UP000012073">
    <property type="component" value="Unassembled WGS sequence"/>
</dbReference>
<keyword evidence="3" id="KW-1185">Reference proteome</keyword>
<gene>
    <name evidence="2" type="ORF">CHC_T00004334001</name>
</gene>
<dbReference type="OrthoDB" id="244107at2759"/>
<evidence type="ECO:0000256" key="1">
    <source>
        <dbReference type="SAM" id="MobiDB-lite"/>
    </source>
</evidence>
<dbReference type="PANTHER" id="PTHR12616">
    <property type="entry name" value="VACUOLAR PROTEIN SORTING VPS41"/>
    <property type="match status" value="1"/>
</dbReference>
<evidence type="ECO:0000313" key="2">
    <source>
        <dbReference type="EMBL" id="CDF35955.1"/>
    </source>
</evidence>